<dbReference type="Gene3D" id="2.40.33.20">
    <property type="entry name" value="PK beta-barrel domain-like"/>
    <property type="match status" value="1"/>
</dbReference>
<proteinExistence type="predicted"/>
<dbReference type="SUPFAM" id="SSF50800">
    <property type="entry name" value="PK beta-barrel domain-like"/>
    <property type="match status" value="1"/>
</dbReference>
<evidence type="ECO:0000259" key="1">
    <source>
        <dbReference type="PROSITE" id="PS51340"/>
    </source>
</evidence>
<dbReference type="PANTHER" id="PTHR36930:SF1">
    <property type="entry name" value="MOSC DOMAIN-CONTAINING PROTEIN"/>
    <property type="match status" value="1"/>
</dbReference>
<dbReference type="Proteomes" id="UP000681594">
    <property type="component" value="Unassembled WGS sequence"/>
</dbReference>
<feature type="domain" description="MOSC" evidence="1">
    <location>
        <begin position="41"/>
        <end position="170"/>
    </location>
</feature>
<comment type="caution">
    <text evidence="2">The sequence shown here is derived from an EMBL/GenBank/DDBJ whole genome shotgun (WGS) entry which is preliminary data.</text>
</comment>
<dbReference type="InterPro" id="IPR011037">
    <property type="entry name" value="Pyrv_Knase-like_insert_dom_sf"/>
</dbReference>
<dbReference type="InterPro" id="IPR005302">
    <property type="entry name" value="MoCF_Sase_C"/>
</dbReference>
<gene>
    <name evidence="2" type="ORF">J8J14_06820</name>
</gene>
<accession>A0ABS4AD69</accession>
<dbReference type="EMBL" id="JAGIZB010000005">
    <property type="protein sequence ID" value="MBP0444490.1"/>
    <property type="molecule type" value="Genomic_DNA"/>
</dbReference>
<keyword evidence="3" id="KW-1185">Reference proteome</keyword>
<evidence type="ECO:0000313" key="3">
    <source>
        <dbReference type="Proteomes" id="UP000681594"/>
    </source>
</evidence>
<dbReference type="InterPro" id="IPR052716">
    <property type="entry name" value="MOSC_domain"/>
</dbReference>
<reference evidence="2 3" key="1">
    <citation type="submission" date="2021-03" db="EMBL/GenBank/DDBJ databases">
        <authorList>
            <person name="So Y."/>
        </authorList>
    </citation>
    <scope>NUCLEOTIDE SEQUENCE [LARGE SCALE GENOMIC DNA]</scope>
    <source>
        <strain evidence="2 3">SSH11</strain>
    </source>
</reference>
<dbReference type="Pfam" id="PF03473">
    <property type="entry name" value="MOSC"/>
    <property type="match status" value="1"/>
</dbReference>
<sequence length="173" mass="18297">MTDGRSHAPAPGSMLARLIDGPVAPGRVAWIGLRPARRAPVRAVEEVLAAPGQGLAGDRYASNRNGARQVTLIAAEHLSAIGAYLSMDAVLPERLRRNIVVQGINLGALKHRRFRVGGAVLEYSGECHPCSRMEEELGPGGYNATRGHGGIIARVLEGGLIRLGDGVERLLEG</sequence>
<dbReference type="PANTHER" id="PTHR36930">
    <property type="entry name" value="METAL-SULFUR CLUSTER BIOSYNTHESIS PROTEINS YUAD-RELATED"/>
    <property type="match status" value="1"/>
</dbReference>
<name>A0ABS4AD69_9PROT</name>
<protein>
    <submittedName>
        <fullName evidence="2">MOSC domain-containing protein</fullName>
    </submittedName>
</protein>
<organism evidence="2 3">
    <name type="scientific">Pararoseomonas baculiformis</name>
    <dbReference type="NCBI Taxonomy" id="2820812"/>
    <lineage>
        <taxon>Bacteria</taxon>
        <taxon>Pseudomonadati</taxon>
        <taxon>Pseudomonadota</taxon>
        <taxon>Alphaproteobacteria</taxon>
        <taxon>Acetobacterales</taxon>
        <taxon>Acetobacteraceae</taxon>
        <taxon>Pararoseomonas</taxon>
    </lineage>
</organism>
<dbReference type="PROSITE" id="PS51340">
    <property type="entry name" value="MOSC"/>
    <property type="match status" value="1"/>
</dbReference>
<evidence type="ECO:0000313" key="2">
    <source>
        <dbReference type="EMBL" id="MBP0444490.1"/>
    </source>
</evidence>